<gene>
    <name evidence="24" type="ORF">FWK35_00002289</name>
</gene>
<comment type="pathway">
    <text evidence="2 15">Protein modification; protein glycosylation.</text>
</comment>
<feature type="short sequence motif" description="SH3-binding" evidence="17">
    <location>
        <begin position="280"/>
        <end position="286"/>
    </location>
</feature>
<dbReference type="InterPro" id="IPR036028">
    <property type="entry name" value="SH3-like_dom_sf"/>
</dbReference>
<feature type="disulfide bond" evidence="18">
    <location>
        <begin position="196"/>
        <end position="214"/>
    </location>
</feature>
<dbReference type="EMBL" id="VUJU01000811">
    <property type="protein sequence ID" value="KAF0768238.1"/>
    <property type="molecule type" value="Genomic_DNA"/>
</dbReference>
<evidence type="ECO:0000256" key="1">
    <source>
        <dbReference type="ARBA" id="ARBA00004447"/>
    </source>
</evidence>
<comment type="caution">
    <text evidence="24">The sequence shown here is derived from an EMBL/GenBank/DDBJ whole genome shotgun (WGS) entry which is preliminary data.</text>
</comment>
<evidence type="ECO:0000256" key="13">
    <source>
        <dbReference type="ARBA" id="ARBA00023157"/>
    </source>
</evidence>
<evidence type="ECO:0000256" key="18">
    <source>
        <dbReference type="PIRSR" id="PIRSR000472-52"/>
    </source>
</evidence>
<dbReference type="Gene3D" id="1.10.287.1060">
    <property type="entry name" value="ESAT-6-like"/>
    <property type="match status" value="1"/>
</dbReference>
<feature type="signal peptide" evidence="21">
    <location>
        <begin position="1"/>
        <end position="30"/>
    </location>
</feature>
<dbReference type="CDD" id="cd11300">
    <property type="entry name" value="Fut8_like"/>
    <property type="match status" value="1"/>
</dbReference>
<keyword evidence="21" id="KW-0732">Signal</keyword>
<feature type="disulfide bond" evidence="18">
    <location>
        <begin position="446"/>
        <end position="453"/>
    </location>
</feature>
<comment type="subcellular location">
    <subcellularLocation>
        <location evidence="1">Golgi apparatus</location>
        <location evidence="1">Golgi stack membrane</location>
        <topology evidence="1">Single-pass type II membrane protein</topology>
    </subcellularLocation>
</comment>
<comment type="similarity">
    <text evidence="15 20">Belongs to the glycosyltransferase 23 family.</text>
</comment>
<dbReference type="GO" id="GO:0006487">
    <property type="term" value="P:protein N-linked glycosylation"/>
    <property type="evidence" value="ECO:0007669"/>
    <property type="project" value="TreeGrafter"/>
</dbReference>
<evidence type="ECO:0000256" key="6">
    <source>
        <dbReference type="ARBA" id="ARBA00022676"/>
    </source>
</evidence>
<dbReference type="InterPro" id="IPR001452">
    <property type="entry name" value="SH3_domain"/>
</dbReference>
<proteinExistence type="inferred from homology"/>
<dbReference type="AlphaFoldDB" id="A0A6G0ZC47"/>
<dbReference type="PROSITE" id="PS50002">
    <property type="entry name" value="SH3"/>
    <property type="match status" value="1"/>
</dbReference>
<evidence type="ECO:0000256" key="17">
    <source>
        <dbReference type="PIRSR" id="PIRSR000472-51"/>
    </source>
</evidence>
<evidence type="ECO:0000256" key="16">
    <source>
        <dbReference type="PIRSR" id="PIRSR000472-50"/>
    </source>
</evidence>
<keyword evidence="5 19" id="KW-0728">SH3 domain</keyword>
<keyword evidence="13 18" id="KW-1015">Disulfide bond</keyword>
<accession>A0A6G0ZC47</accession>
<evidence type="ECO:0000259" key="23">
    <source>
        <dbReference type="PROSITE" id="PS51659"/>
    </source>
</evidence>
<evidence type="ECO:0000256" key="7">
    <source>
        <dbReference type="ARBA" id="ARBA00022679"/>
    </source>
</evidence>
<dbReference type="GO" id="GO:0032580">
    <property type="term" value="C:Golgi cisterna membrane"/>
    <property type="evidence" value="ECO:0007669"/>
    <property type="project" value="UniProtKB-SubCell"/>
</dbReference>
<keyword evidence="11 15" id="KW-0333">Golgi apparatus</keyword>
<dbReference type="PANTHER" id="PTHR13132">
    <property type="entry name" value="ALPHA- 1,6 -FUCOSYLTRANSFERASE"/>
    <property type="match status" value="1"/>
</dbReference>
<feature type="disulfide bond" evidence="18">
    <location>
        <begin position="202"/>
        <end position="206"/>
    </location>
</feature>
<evidence type="ECO:0000256" key="14">
    <source>
        <dbReference type="ARBA" id="ARBA00093238"/>
    </source>
</evidence>
<dbReference type="SUPFAM" id="SSF50044">
    <property type="entry name" value="SH3-domain"/>
    <property type="match status" value="1"/>
</dbReference>
<dbReference type="EC" id="2.4.1.68" evidence="3 15"/>
<sequence>MRQQGWLRILAFLAFSWVAFLLVTVKLVRQQDTSDTDSSQRLARALRELDKLHKSNAELNALVLDLNYNPRIDNKKILLSYFQNSKGGLNGPSEEYELSRRRIFSNTKELWYYVNSELQSLVKEGDGVKVEHISKIKDIVGEHYRSLLKDITSLADVDGHAVWRQQESENLSNLVQKRLKHLQNPSDCAKARKLVCDLNKGCGYGCQLHHVVYCFIVAYATERTLILRSKGWRYSKGGWQDVFLPLSDTCLLPNGETTNRWPGHRNTQVITLPIIDSINPRPPFLPLALPEDLAPRLNVLHGDPVVWWIGQFLKYMLRPQPATSNKLDEYAKKVKFQKPIVGVHIRRTDKVGTEAAFHKLDEYMIHVEQYYKYKELTDKVDKKRVYLATDEPKLFSEAKRKYPEYEIVGDEDISKTASISKRYSDQSLSGIITDIHFLSLSDYLVCTFSSQVCRVAYEIMNSLHPDASTLYTSLDDIYYYGGQKRRLHIAVLPHEANGPHEMNLLVGDEIAVAGNHWDGYSKGTNLRTKESGLYPTFKVSPKIETAPFASYPDVTLSTNELQEQKRSQ</sequence>
<keyword evidence="10" id="KW-1133">Transmembrane helix</keyword>
<evidence type="ECO:0000259" key="22">
    <source>
        <dbReference type="PROSITE" id="PS50002"/>
    </source>
</evidence>
<dbReference type="Gene3D" id="2.30.30.40">
    <property type="entry name" value="SH3 Domains"/>
    <property type="match status" value="1"/>
</dbReference>
<dbReference type="PROSITE" id="PS51659">
    <property type="entry name" value="GT23"/>
    <property type="match status" value="1"/>
</dbReference>
<dbReference type="Gene3D" id="3.40.50.11350">
    <property type="match status" value="1"/>
</dbReference>
<dbReference type="Pfam" id="PF19745">
    <property type="entry name" value="FUT8_N_cat"/>
    <property type="match status" value="1"/>
</dbReference>
<feature type="disulfide bond" evidence="18">
    <location>
        <begin position="188"/>
        <end position="250"/>
    </location>
</feature>
<protein>
    <recommendedName>
        <fullName evidence="4 15">Alpha-(1,6)-fucosyltransferase</fullName>
        <ecNumber evidence="3 15">2.4.1.68</ecNumber>
    </recommendedName>
</protein>
<dbReference type="InterPro" id="IPR015827">
    <property type="entry name" value="Fut8"/>
</dbReference>
<evidence type="ECO:0000256" key="5">
    <source>
        <dbReference type="ARBA" id="ARBA00022443"/>
    </source>
</evidence>
<dbReference type="CDD" id="cd11792">
    <property type="entry name" value="SH3_Fut8"/>
    <property type="match status" value="1"/>
</dbReference>
<dbReference type="FunFam" id="3.40.50.11350:FF:000001">
    <property type="entry name" value="Alpha-(1,6)-fucosyltransferase"/>
    <property type="match status" value="1"/>
</dbReference>
<organism evidence="24 25">
    <name type="scientific">Aphis craccivora</name>
    <name type="common">Cowpea aphid</name>
    <dbReference type="NCBI Taxonomy" id="307492"/>
    <lineage>
        <taxon>Eukaryota</taxon>
        <taxon>Metazoa</taxon>
        <taxon>Ecdysozoa</taxon>
        <taxon>Arthropoda</taxon>
        <taxon>Hexapoda</taxon>
        <taxon>Insecta</taxon>
        <taxon>Pterygota</taxon>
        <taxon>Neoptera</taxon>
        <taxon>Paraneoptera</taxon>
        <taxon>Hemiptera</taxon>
        <taxon>Sternorrhyncha</taxon>
        <taxon>Aphidomorpha</taxon>
        <taxon>Aphidoidea</taxon>
        <taxon>Aphididae</taxon>
        <taxon>Aphidini</taxon>
        <taxon>Aphis</taxon>
        <taxon>Aphis</taxon>
    </lineage>
</organism>
<evidence type="ECO:0000256" key="4">
    <source>
        <dbReference type="ARBA" id="ARBA00018201"/>
    </source>
</evidence>
<evidence type="ECO:0000256" key="2">
    <source>
        <dbReference type="ARBA" id="ARBA00004922"/>
    </source>
</evidence>
<feature type="chain" id="PRO_5026266985" description="Alpha-(1,6)-fucosyltransferase" evidence="21">
    <location>
        <begin position="31"/>
        <end position="568"/>
    </location>
</feature>
<keyword evidence="8" id="KW-0812">Transmembrane</keyword>
<evidence type="ECO:0000256" key="12">
    <source>
        <dbReference type="ARBA" id="ARBA00023136"/>
    </source>
</evidence>
<dbReference type="InterPro" id="IPR027350">
    <property type="entry name" value="GT23_dom"/>
</dbReference>
<dbReference type="FunFam" id="2.30.30.40:FF:000070">
    <property type="entry name" value="Alpha-(1,6)-fucosyltransferase"/>
    <property type="match status" value="1"/>
</dbReference>
<name>A0A6G0ZC47_APHCR</name>
<evidence type="ECO:0000313" key="25">
    <source>
        <dbReference type="Proteomes" id="UP000478052"/>
    </source>
</evidence>
<keyword evidence="6 15" id="KW-0328">Glycosyltransferase</keyword>
<comment type="function">
    <text evidence="15">Catalyzes the addition of fucose in alpha 1-6 linkage to the first GlcNAc residue, next to the peptide chains in N-glycans.</text>
</comment>
<comment type="catalytic activity">
    <reaction evidence="14 15">
        <text>N(4)-{beta-D-GlcNAc-(1-&gt;2)-alpha-D-Man-(1-&gt;3)-[beta-D-GlcNAc-(1-&gt;2)-alpha-D-Man-(1-&gt;6)]-beta-D-Man-(1-&gt;4)-beta-D-GlcNAc-(1-&gt;4)-beta-D-GlcNAc}-L-asparaginyl-[protein] + GDP-beta-L-fucose = an N(4)-{beta-D-GlcNAc-(1-&gt;2)-alpha-D-Man-(1-&gt;3)-[beta-D-GlcNAc-(1-&gt;2)-alpha-D-Man-(1-&gt;6)]-beta-D-Man-(1-&gt;4)-beta-D-GlcNAc-(1-&gt;4)-[alpha-L-Fuc-(1-&gt;6)]-beta-D-GlcNAc}-L-asparaginyl-[protein] + GDP + H(+)</text>
        <dbReference type="Rhea" id="RHEA:12985"/>
        <dbReference type="Rhea" id="RHEA-COMP:13526"/>
        <dbReference type="Rhea" id="RHEA-COMP:13532"/>
        <dbReference type="ChEBI" id="CHEBI:15378"/>
        <dbReference type="ChEBI" id="CHEBI:57273"/>
        <dbReference type="ChEBI" id="CHEBI:58189"/>
        <dbReference type="ChEBI" id="CHEBI:60651"/>
        <dbReference type="ChEBI" id="CHEBI:137207"/>
        <dbReference type="EC" id="2.4.1.68"/>
    </reaction>
</comment>
<keyword evidence="25" id="KW-1185">Reference proteome</keyword>
<dbReference type="OrthoDB" id="2014825at2759"/>
<evidence type="ECO:0000256" key="21">
    <source>
        <dbReference type="SAM" id="SignalP"/>
    </source>
</evidence>
<evidence type="ECO:0000256" key="15">
    <source>
        <dbReference type="PIRNR" id="PIRNR000472"/>
    </source>
</evidence>
<evidence type="ECO:0000256" key="3">
    <source>
        <dbReference type="ARBA" id="ARBA00012660"/>
    </source>
</evidence>
<keyword evidence="7 15" id="KW-0808">Transferase</keyword>
<feature type="domain" description="SH3" evidence="22">
    <location>
        <begin position="483"/>
        <end position="544"/>
    </location>
</feature>
<dbReference type="Proteomes" id="UP000478052">
    <property type="component" value="Unassembled WGS sequence"/>
</dbReference>
<reference evidence="24 25" key="1">
    <citation type="submission" date="2019-08" db="EMBL/GenBank/DDBJ databases">
        <title>Whole genome of Aphis craccivora.</title>
        <authorList>
            <person name="Voronova N.V."/>
            <person name="Shulinski R.S."/>
            <person name="Bandarenka Y.V."/>
            <person name="Zhorov D.G."/>
            <person name="Warner D."/>
        </authorList>
    </citation>
    <scope>NUCLEOTIDE SEQUENCE [LARGE SCALE GENOMIC DNA]</scope>
    <source>
        <strain evidence="24">180601</strain>
        <tissue evidence="24">Whole Body</tissue>
    </source>
</reference>
<feature type="region of interest" description="Important for donor substrate binding" evidence="16 20">
    <location>
        <begin position="346"/>
        <end position="347"/>
    </location>
</feature>
<dbReference type="UniPathway" id="UPA00378"/>
<dbReference type="GO" id="GO:0008424">
    <property type="term" value="F:glycoprotein 6-alpha-L-fucosyltransferase activity"/>
    <property type="evidence" value="ECO:0007669"/>
    <property type="project" value="UniProtKB-EC"/>
</dbReference>
<evidence type="ECO:0000256" key="20">
    <source>
        <dbReference type="PROSITE-ProRule" id="PRU00992"/>
    </source>
</evidence>
<dbReference type="InterPro" id="IPR045573">
    <property type="entry name" value="Fut8_N_cat"/>
</dbReference>
<keyword evidence="12 15" id="KW-0472">Membrane</keyword>
<evidence type="ECO:0000313" key="24">
    <source>
        <dbReference type="EMBL" id="KAF0768238.1"/>
    </source>
</evidence>
<dbReference type="InterPro" id="IPR035653">
    <property type="entry name" value="Fut8_SH3"/>
</dbReference>
<evidence type="ECO:0000256" key="11">
    <source>
        <dbReference type="ARBA" id="ARBA00023034"/>
    </source>
</evidence>
<keyword evidence="9" id="KW-0735">Signal-anchor</keyword>
<dbReference type="PIRSF" id="PIRSF000472">
    <property type="entry name" value="Alpha1_6FUT_euk"/>
    <property type="match status" value="1"/>
</dbReference>
<dbReference type="PANTHER" id="PTHR13132:SF29">
    <property type="entry name" value="ALPHA-(1,6)-FUCOSYLTRANSFERASE"/>
    <property type="match status" value="1"/>
</dbReference>
<feature type="domain" description="GT23" evidence="23">
    <location>
        <begin position="190"/>
        <end position="474"/>
    </location>
</feature>
<evidence type="ECO:0000256" key="9">
    <source>
        <dbReference type="ARBA" id="ARBA00022968"/>
    </source>
</evidence>
<evidence type="ECO:0000256" key="8">
    <source>
        <dbReference type="ARBA" id="ARBA00022692"/>
    </source>
</evidence>
<evidence type="ECO:0000256" key="10">
    <source>
        <dbReference type="ARBA" id="ARBA00022989"/>
    </source>
</evidence>
<evidence type="ECO:0000256" key="19">
    <source>
        <dbReference type="PROSITE-ProRule" id="PRU00192"/>
    </source>
</evidence>